<name>A1SV52_PSYIN</name>
<protein>
    <submittedName>
        <fullName evidence="1">Uncharacterized protein</fullName>
    </submittedName>
</protein>
<dbReference type="eggNOG" id="ENOG5032ZW3">
    <property type="taxonomic scope" value="Bacteria"/>
</dbReference>
<keyword evidence="2" id="KW-1185">Reference proteome</keyword>
<dbReference type="AlphaFoldDB" id="A1SV52"/>
<organism evidence="1 2">
    <name type="scientific">Psychromonas ingrahamii (strain DSM 17664 / CCUG 51855 / 37)</name>
    <dbReference type="NCBI Taxonomy" id="357804"/>
    <lineage>
        <taxon>Bacteria</taxon>
        <taxon>Pseudomonadati</taxon>
        <taxon>Pseudomonadota</taxon>
        <taxon>Gammaproteobacteria</taxon>
        <taxon>Alteromonadales</taxon>
        <taxon>Psychromonadaceae</taxon>
        <taxon>Psychromonas</taxon>
    </lineage>
</organism>
<dbReference type="RefSeq" id="WP_011769927.1">
    <property type="nucleotide sequence ID" value="NC_008709.1"/>
</dbReference>
<evidence type="ECO:0000313" key="2">
    <source>
        <dbReference type="Proteomes" id="UP000000639"/>
    </source>
</evidence>
<dbReference type="EMBL" id="CP000510">
    <property type="protein sequence ID" value="ABM03367.1"/>
    <property type="molecule type" value="Genomic_DNA"/>
</dbReference>
<accession>A1SV52</accession>
<evidence type="ECO:0000313" key="1">
    <source>
        <dbReference type="EMBL" id="ABM03367.1"/>
    </source>
</evidence>
<proteinExistence type="predicted"/>
<gene>
    <name evidence="1" type="ordered locus">Ping_1564</name>
</gene>
<dbReference type="Pfam" id="PF03682">
    <property type="entry name" value="UPF0158"/>
    <property type="match status" value="1"/>
</dbReference>
<reference evidence="1 2" key="1">
    <citation type="submission" date="2007-01" db="EMBL/GenBank/DDBJ databases">
        <title>Complete sequence of Psychromonas ingrahamii 37.</title>
        <authorList>
            <consortium name="US DOE Joint Genome Institute"/>
            <person name="Copeland A."/>
            <person name="Lucas S."/>
            <person name="Lapidus A."/>
            <person name="Barry K."/>
            <person name="Detter J.C."/>
            <person name="Glavina del Rio T."/>
            <person name="Hammon N."/>
            <person name="Israni S."/>
            <person name="Dalin E."/>
            <person name="Tice H."/>
            <person name="Pitluck S."/>
            <person name="Thompson L.S."/>
            <person name="Brettin T."/>
            <person name="Bruce D."/>
            <person name="Han C."/>
            <person name="Tapia R."/>
            <person name="Schmutz J."/>
            <person name="Larimer F."/>
            <person name="Land M."/>
            <person name="Hauser L."/>
            <person name="Kyrpides N."/>
            <person name="Ivanova N."/>
            <person name="Staley J."/>
            <person name="Richardson P."/>
        </authorList>
    </citation>
    <scope>NUCLEOTIDE SEQUENCE [LARGE SCALE GENOMIC DNA]</scope>
    <source>
        <strain evidence="1 2">37</strain>
    </source>
</reference>
<dbReference type="HOGENOM" id="CLU_149325_0_0_6"/>
<dbReference type="KEGG" id="pin:Ping_1564"/>
<dbReference type="InterPro" id="IPR005361">
    <property type="entry name" value="UPF0158"/>
</dbReference>
<sequence>MQVDLNDIELAIEFVSSAYSFDNAAYLNSETGVIYYSGDAVDEELPDDIDKVSKYISIPSKRDLELGKPLVLSFVSKEMPDEIDNVYSMFRSHGAYSKFKSLLQSLEYVEKWYSYENAAVKNAITEWCKENSIECRTDI</sequence>
<dbReference type="Proteomes" id="UP000000639">
    <property type="component" value="Chromosome"/>
</dbReference>